<keyword evidence="14" id="KW-1185">Reference proteome</keyword>
<dbReference type="GO" id="GO:0005524">
    <property type="term" value="F:ATP binding"/>
    <property type="evidence" value="ECO:0007669"/>
    <property type="project" value="UniProtKB-KW"/>
</dbReference>
<evidence type="ECO:0000256" key="2">
    <source>
        <dbReference type="ARBA" id="ARBA00022741"/>
    </source>
</evidence>
<organism evidence="13 14">
    <name type="scientific">Corynebacterium bovis</name>
    <dbReference type="NCBI Taxonomy" id="36808"/>
    <lineage>
        <taxon>Bacteria</taxon>
        <taxon>Bacillati</taxon>
        <taxon>Actinomycetota</taxon>
        <taxon>Actinomycetes</taxon>
        <taxon>Mycobacteriales</taxon>
        <taxon>Corynebacteriaceae</taxon>
        <taxon>Corynebacterium</taxon>
    </lineage>
</organism>
<dbReference type="AlphaFoldDB" id="A0A3R8QJA2"/>
<evidence type="ECO:0000259" key="12">
    <source>
        <dbReference type="PROSITE" id="PS51193"/>
    </source>
</evidence>
<accession>A0A3R8QJA2</accession>
<dbReference type="SUPFAM" id="SSF52540">
    <property type="entry name" value="P-loop containing nucleoside triphosphate hydrolases"/>
    <property type="match status" value="1"/>
</dbReference>
<comment type="catalytic activity">
    <reaction evidence="8">
        <text>ATP + H2O = ADP + phosphate + H(+)</text>
        <dbReference type="Rhea" id="RHEA:13065"/>
        <dbReference type="ChEBI" id="CHEBI:15377"/>
        <dbReference type="ChEBI" id="CHEBI:15378"/>
        <dbReference type="ChEBI" id="CHEBI:30616"/>
        <dbReference type="ChEBI" id="CHEBI:43474"/>
        <dbReference type="ChEBI" id="CHEBI:456216"/>
        <dbReference type="EC" id="5.6.2.3"/>
    </reaction>
</comment>
<keyword evidence="3" id="KW-0378">Hydrolase</keyword>
<dbReference type="Pfam" id="PF00270">
    <property type="entry name" value="DEAD"/>
    <property type="match status" value="1"/>
</dbReference>
<dbReference type="GO" id="GO:0016818">
    <property type="term" value="F:hydrolase activity, acting on acid anhydrides, in phosphorus-containing anhydrides"/>
    <property type="evidence" value="ECO:0007669"/>
    <property type="project" value="InterPro"/>
</dbReference>
<evidence type="ECO:0000256" key="11">
    <source>
        <dbReference type="SAM" id="MobiDB-lite"/>
    </source>
</evidence>
<dbReference type="InterPro" id="IPR006555">
    <property type="entry name" value="ATP-dep_Helicase_C"/>
</dbReference>
<dbReference type="GO" id="GO:0006139">
    <property type="term" value="P:nucleobase-containing compound metabolic process"/>
    <property type="evidence" value="ECO:0007669"/>
    <property type="project" value="InterPro"/>
</dbReference>
<evidence type="ECO:0000256" key="3">
    <source>
        <dbReference type="ARBA" id="ARBA00022801"/>
    </source>
</evidence>
<name>A0A3R8QJA2_9CORY</name>
<keyword evidence="4 13" id="KW-0347">Helicase</keyword>
<protein>
    <recommendedName>
        <fullName evidence="9">ATP-dependent helicase DinG</fullName>
        <ecNumber evidence="7">5.6.2.3</ecNumber>
    </recommendedName>
    <alternativeName>
        <fullName evidence="10">DNA 5'-3' helicase DinG</fullName>
    </alternativeName>
</protein>
<dbReference type="Proteomes" id="UP000278422">
    <property type="component" value="Unassembled WGS sequence"/>
</dbReference>
<dbReference type="GO" id="GO:0043139">
    <property type="term" value="F:5'-3' DNA helicase activity"/>
    <property type="evidence" value="ECO:0007669"/>
    <property type="project" value="UniProtKB-EC"/>
</dbReference>
<dbReference type="Pfam" id="PF13307">
    <property type="entry name" value="Helicase_C_2"/>
    <property type="match status" value="1"/>
</dbReference>
<dbReference type="Gene3D" id="3.40.50.300">
    <property type="entry name" value="P-loop containing nucleotide triphosphate hydrolases"/>
    <property type="match status" value="2"/>
</dbReference>
<evidence type="ECO:0000256" key="7">
    <source>
        <dbReference type="ARBA" id="ARBA00044969"/>
    </source>
</evidence>
<evidence type="ECO:0000313" key="14">
    <source>
        <dbReference type="Proteomes" id="UP000278422"/>
    </source>
</evidence>
<evidence type="ECO:0000256" key="5">
    <source>
        <dbReference type="ARBA" id="ARBA00022840"/>
    </source>
</evidence>
<dbReference type="EC" id="5.6.2.3" evidence="7"/>
<dbReference type="InterPro" id="IPR027417">
    <property type="entry name" value="P-loop_NTPase"/>
</dbReference>
<evidence type="ECO:0000256" key="10">
    <source>
        <dbReference type="ARBA" id="ARBA00079061"/>
    </source>
</evidence>
<dbReference type="FunFam" id="3.40.50.300:FF:000437">
    <property type="entry name" value="ATP-dependent DNA helicase DinG"/>
    <property type="match status" value="1"/>
</dbReference>
<dbReference type="SMART" id="SM00491">
    <property type="entry name" value="HELICc2"/>
    <property type="match status" value="1"/>
</dbReference>
<dbReference type="GO" id="GO:0003676">
    <property type="term" value="F:nucleic acid binding"/>
    <property type="evidence" value="ECO:0007669"/>
    <property type="project" value="InterPro"/>
</dbReference>
<comment type="cofactor">
    <cofactor evidence="1">
        <name>[4Fe-4S] cluster</name>
        <dbReference type="ChEBI" id="CHEBI:49883"/>
    </cofactor>
</comment>
<gene>
    <name evidence="13" type="ORF">CXF42_08510</name>
</gene>
<keyword evidence="5" id="KW-0067">ATP-binding</keyword>
<evidence type="ECO:0000313" key="13">
    <source>
        <dbReference type="EMBL" id="RRQ03010.1"/>
    </source>
</evidence>
<dbReference type="PANTHER" id="PTHR11472">
    <property type="entry name" value="DNA REPAIR DEAD HELICASE RAD3/XP-D SUBFAMILY MEMBER"/>
    <property type="match status" value="1"/>
</dbReference>
<evidence type="ECO:0000256" key="4">
    <source>
        <dbReference type="ARBA" id="ARBA00022806"/>
    </source>
</evidence>
<reference evidence="13 14" key="1">
    <citation type="submission" date="2018-01" db="EMBL/GenBank/DDBJ databases">
        <title>Twenty Corynebacterium bovis Genomes.</title>
        <authorList>
            <person name="Gulvik C.A."/>
        </authorList>
    </citation>
    <scope>NUCLEOTIDE SEQUENCE [LARGE SCALE GENOMIC DNA]</scope>
    <source>
        <strain evidence="13 14">16-2004</strain>
    </source>
</reference>
<feature type="region of interest" description="Disordered" evidence="11">
    <location>
        <begin position="353"/>
        <end position="390"/>
    </location>
</feature>
<proteinExistence type="inferred from homology"/>
<dbReference type="PANTHER" id="PTHR11472:SF34">
    <property type="entry name" value="REGULATOR OF TELOMERE ELONGATION HELICASE 1"/>
    <property type="match status" value="1"/>
</dbReference>
<dbReference type="InterPro" id="IPR045028">
    <property type="entry name" value="DinG/Rad3-like"/>
</dbReference>
<comment type="caution">
    <text evidence="13">The sequence shown here is derived from an EMBL/GenBank/DDBJ whole genome shotgun (WGS) entry which is preliminary data.</text>
</comment>
<dbReference type="InterPro" id="IPR011545">
    <property type="entry name" value="DEAD/DEAH_box_helicase_dom"/>
</dbReference>
<feature type="domain" description="Helicase ATP-binding" evidence="12">
    <location>
        <begin position="1"/>
        <end position="270"/>
    </location>
</feature>
<dbReference type="InterPro" id="IPR014013">
    <property type="entry name" value="Helic_SF1/SF2_ATP-bd_DinG/Rad3"/>
</dbReference>
<dbReference type="PROSITE" id="PS51193">
    <property type="entry name" value="HELICASE_ATP_BIND_2"/>
    <property type="match status" value="1"/>
</dbReference>
<evidence type="ECO:0000256" key="1">
    <source>
        <dbReference type="ARBA" id="ARBA00001966"/>
    </source>
</evidence>
<dbReference type="EMBL" id="PQNQ01000026">
    <property type="protein sequence ID" value="RRQ03010.1"/>
    <property type="molecule type" value="Genomic_DNA"/>
</dbReference>
<evidence type="ECO:0000256" key="8">
    <source>
        <dbReference type="ARBA" id="ARBA00048954"/>
    </source>
</evidence>
<sequence>MTTAVAAALEGDSHLAVQAGTGTGKSLAYLVPSLRHAVQAGERVVVSTATIALQRQLVERDLPRVTDALAEGLGRRPTFAILKGRNNYLCLNKINGMPDPVDDAEALLDPSAVSRVGSQVARLHEWAEETEDGDRDSLARGVVDQAWRQVSVASRECVGASRCPFGDTCFAERARATAAEADVVVTNHALLAIDALSDQPVLPEHEVVVVDEAHELERRITSVATAELSGAAVAVLARRCAKVGPEGCSDALTEAGDTWVSAVEHVGDAAVGRWTSVPPDLHAPLVALRDALWRTRLSLTGRGGAGAAGGGTGSGGDAADASRTAEIHACTAALEELHDTVVRVLDSSPVAAGGAGAAGSATTAGAPGSGADTASPAATPGSPAATPGDADSLWGEDVVWLSGDAHRRTVRVAPLSVADVLRRRLFSRRSVVLTSATLALGGRFAAMLATWGLSADACRTMDVGSPFDPARHGILYTARHLPAPGRGGPTPEAVDELARLVNAAGGRTLGLFSSRRAAEEMAAQIRQVSPYPVLCQGDDALGALIDRFRDEEQTCLFGTLSLWQGVDVPGPSLSLVVMDRIPFPRPDDPLMQARKEAADSAGRNGFMEVAATHAALLMAQGAGRLLRSVTDRGVVAVLDPRLSTARYGRFLRASMPPFWPTEDAGTVRGALRRLVGPESGTGGPAAT</sequence>
<evidence type="ECO:0000256" key="6">
    <source>
        <dbReference type="ARBA" id="ARBA00038058"/>
    </source>
</evidence>
<keyword evidence="2" id="KW-0547">Nucleotide-binding</keyword>
<comment type="similarity">
    <text evidence="6">Belongs to the helicase family. DinG subfamily.</text>
</comment>
<evidence type="ECO:0000256" key="9">
    <source>
        <dbReference type="ARBA" id="ARBA00073590"/>
    </source>
</evidence>